<reference evidence="6" key="1">
    <citation type="submission" date="2020-04" db="EMBL/GenBank/DDBJ databases">
        <title>Description of Shewanella salipaludis sp. nov., isolated from a salt marsh.</title>
        <authorList>
            <person name="Park S."/>
            <person name="Yoon J.-H."/>
        </authorList>
    </citation>
    <scope>NUCLEOTIDE SEQUENCE</scope>
    <source>
        <strain evidence="6">SHSM-M6</strain>
    </source>
</reference>
<keyword evidence="7" id="KW-1185">Reference proteome</keyword>
<dbReference type="GO" id="GO:0000976">
    <property type="term" value="F:transcription cis-regulatory region binding"/>
    <property type="evidence" value="ECO:0007669"/>
    <property type="project" value="TreeGrafter"/>
</dbReference>
<evidence type="ECO:0000256" key="4">
    <source>
        <dbReference type="PROSITE-ProRule" id="PRU00335"/>
    </source>
</evidence>
<dbReference type="RefSeq" id="WP_169564223.1">
    <property type="nucleotide sequence ID" value="NZ_JAAXYH010000006.1"/>
</dbReference>
<feature type="domain" description="HTH tetR-type" evidence="5">
    <location>
        <begin position="15"/>
        <end position="75"/>
    </location>
</feature>
<evidence type="ECO:0000256" key="1">
    <source>
        <dbReference type="ARBA" id="ARBA00023015"/>
    </source>
</evidence>
<dbReference type="PANTHER" id="PTHR30055">
    <property type="entry name" value="HTH-TYPE TRANSCRIPTIONAL REGULATOR RUTR"/>
    <property type="match status" value="1"/>
</dbReference>
<dbReference type="SUPFAM" id="SSF46689">
    <property type="entry name" value="Homeodomain-like"/>
    <property type="match status" value="1"/>
</dbReference>
<gene>
    <name evidence="6" type="ORF">HC757_10095</name>
</gene>
<dbReference type="Pfam" id="PF00440">
    <property type="entry name" value="TetR_N"/>
    <property type="match status" value="1"/>
</dbReference>
<evidence type="ECO:0000259" key="5">
    <source>
        <dbReference type="PROSITE" id="PS50977"/>
    </source>
</evidence>
<dbReference type="Gene3D" id="1.10.10.60">
    <property type="entry name" value="Homeodomain-like"/>
    <property type="match status" value="1"/>
</dbReference>
<dbReference type="Proteomes" id="UP000737113">
    <property type="component" value="Unassembled WGS sequence"/>
</dbReference>
<dbReference type="PROSITE" id="PS50977">
    <property type="entry name" value="HTH_TETR_2"/>
    <property type="match status" value="1"/>
</dbReference>
<evidence type="ECO:0000256" key="2">
    <source>
        <dbReference type="ARBA" id="ARBA00023125"/>
    </source>
</evidence>
<comment type="caution">
    <text evidence="6">The sequence shown here is derived from an EMBL/GenBank/DDBJ whole genome shotgun (WGS) entry which is preliminary data.</text>
</comment>
<proteinExistence type="predicted"/>
<evidence type="ECO:0000313" key="7">
    <source>
        <dbReference type="Proteomes" id="UP000737113"/>
    </source>
</evidence>
<keyword evidence="2 4" id="KW-0238">DNA-binding</keyword>
<feature type="DNA-binding region" description="H-T-H motif" evidence="4">
    <location>
        <begin position="38"/>
        <end position="57"/>
    </location>
</feature>
<dbReference type="PRINTS" id="PR00455">
    <property type="entry name" value="HTHTETR"/>
</dbReference>
<evidence type="ECO:0000313" key="6">
    <source>
        <dbReference type="EMBL" id="NMH65522.1"/>
    </source>
</evidence>
<dbReference type="Gene3D" id="1.10.357.10">
    <property type="entry name" value="Tetracycline Repressor, domain 2"/>
    <property type="match status" value="1"/>
</dbReference>
<dbReference type="InterPro" id="IPR039536">
    <property type="entry name" value="TetR_C_Proteobacteria"/>
</dbReference>
<keyword evidence="3" id="KW-0804">Transcription</keyword>
<evidence type="ECO:0000256" key="3">
    <source>
        <dbReference type="ARBA" id="ARBA00023163"/>
    </source>
</evidence>
<name>A0A972FZG4_9GAMM</name>
<dbReference type="PANTHER" id="PTHR30055:SF146">
    <property type="entry name" value="HTH-TYPE TRANSCRIPTIONAL DUAL REGULATOR CECR"/>
    <property type="match status" value="1"/>
</dbReference>
<dbReference type="Pfam" id="PF14246">
    <property type="entry name" value="TetR_C_7"/>
    <property type="match status" value="1"/>
</dbReference>
<dbReference type="InterPro" id="IPR009057">
    <property type="entry name" value="Homeodomain-like_sf"/>
</dbReference>
<keyword evidence="1" id="KW-0805">Transcription regulation</keyword>
<protein>
    <submittedName>
        <fullName evidence="6">TetR/AcrR family transcriptional regulator</fullName>
    </submittedName>
</protein>
<dbReference type="AlphaFoldDB" id="A0A972FZG4"/>
<dbReference type="EMBL" id="JAAXYH010000006">
    <property type="protein sequence ID" value="NMH65522.1"/>
    <property type="molecule type" value="Genomic_DNA"/>
</dbReference>
<dbReference type="InterPro" id="IPR001647">
    <property type="entry name" value="HTH_TetR"/>
</dbReference>
<dbReference type="FunFam" id="1.10.10.60:FF:000141">
    <property type="entry name" value="TetR family transcriptional regulator"/>
    <property type="match status" value="1"/>
</dbReference>
<accession>A0A972FZG4</accession>
<dbReference type="InterPro" id="IPR050109">
    <property type="entry name" value="HTH-type_TetR-like_transc_reg"/>
</dbReference>
<dbReference type="GO" id="GO:0003700">
    <property type="term" value="F:DNA-binding transcription factor activity"/>
    <property type="evidence" value="ECO:0007669"/>
    <property type="project" value="TreeGrafter"/>
</dbReference>
<organism evidence="6 7">
    <name type="scientific">Shewanella salipaludis</name>
    <dbReference type="NCBI Taxonomy" id="2723052"/>
    <lineage>
        <taxon>Bacteria</taxon>
        <taxon>Pseudomonadati</taxon>
        <taxon>Pseudomonadota</taxon>
        <taxon>Gammaproteobacteria</taxon>
        <taxon>Alteromonadales</taxon>
        <taxon>Shewanellaceae</taxon>
        <taxon>Shewanella</taxon>
    </lineage>
</organism>
<sequence>MSSVTNPSATLSRSEQKRSQVLDAAIDLFCCQGFFNTSMDEVARQAGVSKQTVYAHFGSKDELFVAAIESKCVAHQLTGDILTDAAEPESALMRFATQFSELIISPGAMAVFKTCVAQADSHPELSRLFYDAGPNHVLQLLADYLARVETHGRYHFGNTRHCAVRLCLMTFGELRLRLELGLEHQELLGSREQYVRECVQMFLKAYKLPETH</sequence>